<dbReference type="AlphaFoldDB" id="A0A3B0X224"/>
<dbReference type="InterPro" id="IPR036986">
    <property type="entry name" value="S4_RNA-bd_sf"/>
</dbReference>
<dbReference type="EMBL" id="UOFG01000047">
    <property type="protein sequence ID" value="VAW58750.1"/>
    <property type="molecule type" value="Genomic_DNA"/>
</dbReference>
<accession>A0A3B0X224</accession>
<dbReference type="CDD" id="cd00165">
    <property type="entry name" value="S4"/>
    <property type="match status" value="1"/>
</dbReference>
<dbReference type="GO" id="GO:0003723">
    <property type="term" value="F:RNA binding"/>
    <property type="evidence" value="ECO:0007669"/>
    <property type="project" value="InterPro"/>
</dbReference>
<name>A0A3B0X224_9ZZZZ</name>
<dbReference type="Pfam" id="PF13275">
    <property type="entry name" value="S4_2"/>
    <property type="match status" value="1"/>
</dbReference>
<dbReference type="PROSITE" id="PS50889">
    <property type="entry name" value="S4"/>
    <property type="match status" value="1"/>
</dbReference>
<gene>
    <name evidence="1" type="ORF">MNBD_GAMMA11-3250</name>
</gene>
<protein>
    <submittedName>
        <fullName evidence="1">Uncharacterized protein YbcJ</fullName>
    </submittedName>
</protein>
<proteinExistence type="predicted"/>
<dbReference type="Gene3D" id="3.10.290.10">
    <property type="entry name" value="RNA-binding S4 domain"/>
    <property type="match status" value="1"/>
</dbReference>
<dbReference type="SUPFAM" id="SSF55174">
    <property type="entry name" value="Alpha-L RNA-binding motif"/>
    <property type="match status" value="1"/>
</dbReference>
<evidence type="ECO:0000313" key="1">
    <source>
        <dbReference type="EMBL" id="VAW58750.1"/>
    </source>
</evidence>
<reference evidence="1" key="1">
    <citation type="submission" date="2018-06" db="EMBL/GenBank/DDBJ databases">
        <authorList>
            <person name="Zhirakovskaya E."/>
        </authorList>
    </citation>
    <scope>NUCLEOTIDE SEQUENCE</scope>
</reference>
<sequence length="70" mass="7792">MVQEFELNGRDYIELNNLLKVTGLCDSGGMAKVLIADGQVKVDGQVELRKRCKIHTGQQVEFNAAQIRVC</sequence>
<organism evidence="1">
    <name type="scientific">hydrothermal vent metagenome</name>
    <dbReference type="NCBI Taxonomy" id="652676"/>
    <lineage>
        <taxon>unclassified sequences</taxon>
        <taxon>metagenomes</taxon>
        <taxon>ecological metagenomes</taxon>
    </lineage>
</organism>